<proteinExistence type="predicted"/>
<comment type="caution">
    <text evidence="1">The sequence shown here is derived from an EMBL/GenBank/DDBJ whole genome shotgun (WGS) entry which is preliminary data.</text>
</comment>
<name>A0A6V7UYG1_MELEN</name>
<organism evidence="1 2">
    <name type="scientific">Meloidogyne enterolobii</name>
    <name type="common">Root-knot nematode worm</name>
    <name type="synonym">Meloidogyne mayaguensis</name>
    <dbReference type="NCBI Taxonomy" id="390850"/>
    <lineage>
        <taxon>Eukaryota</taxon>
        <taxon>Metazoa</taxon>
        <taxon>Ecdysozoa</taxon>
        <taxon>Nematoda</taxon>
        <taxon>Chromadorea</taxon>
        <taxon>Rhabditida</taxon>
        <taxon>Tylenchina</taxon>
        <taxon>Tylenchomorpha</taxon>
        <taxon>Tylenchoidea</taxon>
        <taxon>Meloidogynidae</taxon>
        <taxon>Meloidogyninae</taxon>
        <taxon>Meloidogyne</taxon>
    </lineage>
</organism>
<protein>
    <submittedName>
        <fullName evidence="1">Uncharacterized protein</fullName>
    </submittedName>
</protein>
<gene>
    <name evidence="1" type="ORF">MENT_LOCUS19061</name>
</gene>
<evidence type="ECO:0000313" key="1">
    <source>
        <dbReference type="EMBL" id="CAD2167753.1"/>
    </source>
</evidence>
<dbReference type="EMBL" id="CAJEWN010000131">
    <property type="protein sequence ID" value="CAD2167753.1"/>
    <property type="molecule type" value="Genomic_DNA"/>
</dbReference>
<accession>A0A6V7UYG1</accession>
<evidence type="ECO:0000313" key="2">
    <source>
        <dbReference type="Proteomes" id="UP000580250"/>
    </source>
</evidence>
<sequence>MHTTKLLNLLKGNNEDILNPEILKIREAILLATPSDLKAITDCSAQRLVDLSCNVGDNLIEIVSESISEISESSSFPKNGQSLESPSTDNSILNYRTIVNEIEEVSDINTTADDNSSIFLQDFSTSEVGTSVSIPSYSPSFLQHLDYEMKAYINFEDLFAKMTNKKEISEDYLLQMFALLIETNGHIEVLIYQKHFLIYANIAIIVKIIEEGMKLEILFGDNIQNLKFVNELWLEFKEKI</sequence>
<dbReference type="Proteomes" id="UP000580250">
    <property type="component" value="Unassembled WGS sequence"/>
</dbReference>
<dbReference type="AlphaFoldDB" id="A0A6V7UYG1"/>
<reference evidence="1 2" key="1">
    <citation type="submission" date="2020-08" db="EMBL/GenBank/DDBJ databases">
        <authorList>
            <person name="Koutsovoulos G."/>
            <person name="Danchin GJ E."/>
        </authorList>
    </citation>
    <scope>NUCLEOTIDE SEQUENCE [LARGE SCALE GENOMIC DNA]</scope>
</reference>